<feature type="transmembrane region" description="Helical" evidence="1">
    <location>
        <begin position="86"/>
        <end position="107"/>
    </location>
</feature>
<keyword evidence="1" id="KW-1133">Transmembrane helix</keyword>
<protein>
    <submittedName>
        <fullName evidence="3">Uncharacterized protein</fullName>
    </submittedName>
</protein>
<dbReference type="AlphaFoldDB" id="A0A915EC15"/>
<keyword evidence="1" id="KW-0472">Membrane</keyword>
<reference evidence="3" key="1">
    <citation type="submission" date="2022-11" db="UniProtKB">
        <authorList>
            <consortium name="WormBaseParasite"/>
        </authorList>
    </citation>
    <scope>IDENTIFICATION</scope>
</reference>
<organism evidence="2 3">
    <name type="scientific">Ditylenchus dipsaci</name>
    <dbReference type="NCBI Taxonomy" id="166011"/>
    <lineage>
        <taxon>Eukaryota</taxon>
        <taxon>Metazoa</taxon>
        <taxon>Ecdysozoa</taxon>
        <taxon>Nematoda</taxon>
        <taxon>Chromadorea</taxon>
        <taxon>Rhabditida</taxon>
        <taxon>Tylenchina</taxon>
        <taxon>Tylenchomorpha</taxon>
        <taxon>Sphaerularioidea</taxon>
        <taxon>Anguinidae</taxon>
        <taxon>Anguininae</taxon>
        <taxon>Ditylenchus</taxon>
    </lineage>
</organism>
<feature type="transmembrane region" description="Helical" evidence="1">
    <location>
        <begin position="21"/>
        <end position="40"/>
    </location>
</feature>
<sequence>MGMYDEEKEWRCCCGVHVEKAAYVFTFLGAGISALMAFSYYMAGNIGYGTGTVVAALMYFCIPIAQHTRQPVYYLPFLIINAISKVLYVIYILFLLYLIIATPVFFFESSGHSSDSTLTNSSTISTYSIHSVDSISNSLQEKSGKTNSDEEITQIIRLSLVYYLVGTALYLILVSFFYHIIHHAYKYMKQMTPVKPVSKS</sequence>
<evidence type="ECO:0000313" key="2">
    <source>
        <dbReference type="Proteomes" id="UP000887574"/>
    </source>
</evidence>
<feature type="transmembrane region" description="Helical" evidence="1">
    <location>
        <begin position="46"/>
        <end position="65"/>
    </location>
</feature>
<keyword evidence="2" id="KW-1185">Reference proteome</keyword>
<dbReference type="WBParaSite" id="jg4746">
    <property type="protein sequence ID" value="jg4746"/>
    <property type="gene ID" value="jg4746"/>
</dbReference>
<name>A0A915EC15_9BILA</name>
<dbReference type="Proteomes" id="UP000887574">
    <property type="component" value="Unplaced"/>
</dbReference>
<proteinExistence type="predicted"/>
<feature type="transmembrane region" description="Helical" evidence="1">
    <location>
        <begin position="160"/>
        <end position="181"/>
    </location>
</feature>
<keyword evidence="1" id="KW-0812">Transmembrane</keyword>
<evidence type="ECO:0000313" key="3">
    <source>
        <dbReference type="WBParaSite" id="jg4746"/>
    </source>
</evidence>
<accession>A0A915EC15</accession>
<evidence type="ECO:0000256" key="1">
    <source>
        <dbReference type="SAM" id="Phobius"/>
    </source>
</evidence>